<keyword evidence="2" id="KW-1185">Reference proteome</keyword>
<gene>
    <name evidence="1" type="ORF">WN944_028411</name>
</gene>
<sequence length="94" mass="10021">MCICGNAEGQREKNSGACHRLFACTPTAVLRVTTPHLVLLPLLSTSQSMHLGHCQSVALVEATLHTLRAFEAIASSYLDMVGAPFGSIPAEPWS</sequence>
<dbReference type="AlphaFoldDB" id="A0AAP0LNR9"/>
<proteinExistence type="predicted"/>
<dbReference type="Proteomes" id="UP001428341">
    <property type="component" value="Unassembled WGS sequence"/>
</dbReference>
<organism evidence="1 2">
    <name type="scientific">Citrus x changshan-huyou</name>
    <dbReference type="NCBI Taxonomy" id="2935761"/>
    <lineage>
        <taxon>Eukaryota</taxon>
        <taxon>Viridiplantae</taxon>
        <taxon>Streptophyta</taxon>
        <taxon>Embryophyta</taxon>
        <taxon>Tracheophyta</taxon>
        <taxon>Spermatophyta</taxon>
        <taxon>Magnoliopsida</taxon>
        <taxon>eudicotyledons</taxon>
        <taxon>Gunneridae</taxon>
        <taxon>Pentapetalae</taxon>
        <taxon>rosids</taxon>
        <taxon>malvids</taxon>
        <taxon>Sapindales</taxon>
        <taxon>Rutaceae</taxon>
        <taxon>Aurantioideae</taxon>
        <taxon>Citrus</taxon>
    </lineage>
</organism>
<dbReference type="EMBL" id="JBCGBO010000025">
    <property type="protein sequence ID" value="KAK9176394.1"/>
    <property type="molecule type" value="Genomic_DNA"/>
</dbReference>
<protein>
    <submittedName>
        <fullName evidence="1">Uncharacterized protein</fullName>
    </submittedName>
</protein>
<evidence type="ECO:0000313" key="2">
    <source>
        <dbReference type="Proteomes" id="UP001428341"/>
    </source>
</evidence>
<name>A0AAP0LNR9_9ROSI</name>
<accession>A0AAP0LNR9</accession>
<reference evidence="1 2" key="1">
    <citation type="submission" date="2024-05" db="EMBL/GenBank/DDBJ databases">
        <title>Haplotype-resolved chromosome-level genome assembly of Huyou (Citrus changshanensis).</title>
        <authorList>
            <person name="Miao C."/>
            <person name="Chen W."/>
            <person name="Wu Y."/>
            <person name="Wang L."/>
            <person name="Zhao S."/>
            <person name="Grierson D."/>
            <person name="Xu C."/>
            <person name="Chen K."/>
        </authorList>
    </citation>
    <scope>NUCLEOTIDE SEQUENCE [LARGE SCALE GENOMIC DNA]</scope>
    <source>
        <strain evidence="1">01-14</strain>
        <tissue evidence="1">Leaf</tissue>
    </source>
</reference>
<comment type="caution">
    <text evidence="1">The sequence shown here is derived from an EMBL/GenBank/DDBJ whole genome shotgun (WGS) entry which is preliminary data.</text>
</comment>
<evidence type="ECO:0000313" key="1">
    <source>
        <dbReference type="EMBL" id="KAK9176394.1"/>
    </source>
</evidence>